<dbReference type="SUPFAM" id="SSF47413">
    <property type="entry name" value="lambda repressor-like DNA-binding domains"/>
    <property type="match status" value="1"/>
</dbReference>
<dbReference type="AlphaFoldDB" id="A0A564WXU0"/>
<reference evidence="1 2" key="1">
    <citation type="submission" date="2019-07" db="EMBL/GenBank/DDBJ databases">
        <authorList>
            <person name="Chang H.-W."/>
            <person name="Raman A."/>
            <person name="Venkatesh S."/>
            <person name="Gehrig J."/>
        </authorList>
    </citation>
    <scope>NUCLEOTIDE SEQUENCE [LARGE SCALE GENOMIC DNA]</scope>
    <source>
        <strain evidence="1">Blautia_wexlerae_LFYP_14</strain>
    </source>
</reference>
<evidence type="ECO:0000313" key="1">
    <source>
        <dbReference type="EMBL" id="VUX67157.1"/>
    </source>
</evidence>
<sequence length="343" mass="38735">MNNQEILRQIVDYIKSVMDERSLSSRDLAKICAEKAGKMSPRTIDYMFKAPSSTTISTLLKICDGLDLNLTAILHSIEIAKTASEKNQQKLIYDISNPAYYGYTGKYHVFFLSTAANSEEYQNKPLTHGILQLGDIYGTNECSAILDLDSGDLTPEGEPFSKHYEGTLVYSSTKMIFCQLACNRYGDMWSLVFDHGDLNNKDLACIVGCAVTSSSGRIRYPAIHRFCLCNVEQYPTIDSATQELIQGILRLQNNRIIIKKTQIDEFLNRTDIDPAFKVNLQNHLNIAKDHYSIDKSALTTDLDFSVYAESIAKLCNVSELERTYHIRHNDDRMLSSILKNPHS</sequence>
<gene>
    <name evidence="1" type="ORF">BWLFYP14_03432</name>
</gene>
<dbReference type="EMBL" id="CABHOF010000080">
    <property type="protein sequence ID" value="VUX67157.1"/>
    <property type="molecule type" value="Genomic_DNA"/>
</dbReference>
<organism evidence="1 2">
    <name type="scientific">Blautia wexlerae</name>
    <dbReference type="NCBI Taxonomy" id="418240"/>
    <lineage>
        <taxon>Bacteria</taxon>
        <taxon>Bacillati</taxon>
        <taxon>Bacillota</taxon>
        <taxon>Clostridia</taxon>
        <taxon>Lachnospirales</taxon>
        <taxon>Lachnospiraceae</taxon>
        <taxon>Blautia</taxon>
    </lineage>
</organism>
<dbReference type="GO" id="GO:0003677">
    <property type="term" value="F:DNA binding"/>
    <property type="evidence" value="ECO:0007669"/>
    <property type="project" value="InterPro"/>
</dbReference>
<name>A0A564WXU0_9FIRM</name>
<dbReference type="Proteomes" id="UP000366766">
    <property type="component" value="Unassembled WGS sequence"/>
</dbReference>
<dbReference type="Gene3D" id="1.10.260.40">
    <property type="entry name" value="lambda repressor-like DNA-binding domains"/>
    <property type="match status" value="1"/>
</dbReference>
<dbReference type="InterPro" id="IPR010982">
    <property type="entry name" value="Lambda_DNA-bd_dom_sf"/>
</dbReference>
<proteinExistence type="predicted"/>
<evidence type="ECO:0000313" key="2">
    <source>
        <dbReference type="Proteomes" id="UP000366766"/>
    </source>
</evidence>
<protein>
    <submittedName>
        <fullName evidence="1">Uncharacterized protein</fullName>
    </submittedName>
</protein>
<keyword evidence="2" id="KW-1185">Reference proteome</keyword>
<dbReference type="RefSeq" id="WP_144137324.1">
    <property type="nucleotide sequence ID" value="NZ_CABHOF010000080.1"/>
</dbReference>
<accession>A0A564WXU0</accession>